<reference evidence="3 4" key="1">
    <citation type="submission" date="2017-08" db="EMBL/GenBank/DDBJ databases">
        <title>The Vibrio qinghaiensis sp.-Q67 is a luminous bacteria isolated firstly from Qinghai lake, Qinghai province, China, which has been proved to be very sensitive to detect environmental and food pollutants. Therefore, complete genome analysis of V. qinghaiensis sp.-Q67 highlights the potential application of this strain on detection of hazards in the contaminated environments.</title>
        <authorList>
            <person name="Gong L."/>
        </authorList>
    </citation>
    <scope>NUCLEOTIDE SEQUENCE [LARGE SCALE GENOMIC DNA]</scope>
    <source>
        <strain evidence="3 4">Q67</strain>
    </source>
</reference>
<dbReference type="Gene3D" id="3.50.80.20">
    <property type="entry name" value="D-Ala-D-Ala carboxypeptidase C, peptidase S13"/>
    <property type="match status" value="1"/>
</dbReference>
<accession>A0A223MW54</accession>
<dbReference type="GO" id="GO:0000270">
    <property type="term" value="P:peptidoglycan metabolic process"/>
    <property type="evidence" value="ECO:0007669"/>
    <property type="project" value="TreeGrafter"/>
</dbReference>
<gene>
    <name evidence="3" type="ORF">CCZ37_02755</name>
</gene>
<evidence type="ECO:0000313" key="3">
    <source>
        <dbReference type="EMBL" id="ASU21577.1"/>
    </source>
</evidence>
<dbReference type="PRINTS" id="PR00922">
    <property type="entry name" value="DADACBPTASE3"/>
</dbReference>
<dbReference type="SUPFAM" id="SSF56601">
    <property type="entry name" value="beta-lactamase/transpeptidase-like"/>
    <property type="match status" value="1"/>
</dbReference>
<organism evidence="3 4">
    <name type="scientific">Vibrio qinghaiensis</name>
    <dbReference type="NCBI Taxonomy" id="2025808"/>
    <lineage>
        <taxon>Bacteria</taxon>
        <taxon>Pseudomonadati</taxon>
        <taxon>Pseudomonadota</taxon>
        <taxon>Gammaproteobacteria</taxon>
        <taxon>Vibrionales</taxon>
        <taxon>Vibrionaceae</taxon>
        <taxon>Vibrio</taxon>
    </lineage>
</organism>
<proteinExistence type="inferred from homology"/>
<dbReference type="PANTHER" id="PTHR30023:SF0">
    <property type="entry name" value="PENICILLIN-SENSITIVE CARBOXYPEPTIDASE A"/>
    <property type="match status" value="1"/>
</dbReference>
<evidence type="ECO:0000256" key="1">
    <source>
        <dbReference type="ARBA" id="ARBA00006096"/>
    </source>
</evidence>
<dbReference type="Proteomes" id="UP000215148">
    <property type="component" value="Chromosome 1"/>
</dbReference>
<dbReference type="Pfam" id="PF02113">
    <property type="entry name" value="Peptidase_S13"/>
    <property type="match status" value="1"/>
</dbReference>
<dbReference type="InterPro" id="IPR000667">
    <property type="entry name" value="Peptidase_S13"/>
</dbReference>
<dbReference type="NCBIfam" id="NF008322">
    <property type="entry name" value="PRK11113.1"/>
    <property type="match status" value="1"/>
</dbReference>
<protein>
    <submittedName>
        <fullName evidence="3">Serine-type D-Ala-D-Ala carboxypeptidase</fullName>
    </submittedName>
</protein>
<keyword evidence="4" id="KW-1185">Reference proteome</keyword>
<comment type="similarity">
    <text evidence="1">Belongs to the peptidase S13 family.</text>
</comment>
<dbReference type="PANTHER" id="PTHR30023">
    <property type="entry name" value="D-ALANYL-D-ALANINE CARBOXYPEPTIDASE"/>
    <property type="match status" value="1"/>
</dbReference>
<dbReference type="GO" id="GO:0004185">
    <property type="term" value="F:serine-type carboxypeptidase activity"/>
    <property type="evidence" value="ECO:0007669"/>
    <property type="project" value="InterPro"/>
</dbReference>
<name>A0A223MW54_9VIBR</name>
<dbReference type="KEGG" id="vqi:CCZ37_02755"/>
<keyword evidence="2" id="KW-0378">Hydrolase</keyword>
<dbReference type="InterPro" id="IPR012338">
    <property type="entry name" value="Beta-lactam/transpept-like"/>
</dbReference>
<evidence type="ECO:0000256" key="2">
    <source>
        <dbReference type="ARBA" id="ARBA00022801"/>
    </source>
</evidence>
<dbReference type="RefSeq" id="WP_094499692.1">
    <property type="nucleotide sequence ID" value="NZ_CAWNHI010000001.1"/>
</dbReference>
<dbReference type="EMBL" id="CP022741">
    <property type="protein sequence ID" value="ASU21577.1"/>
    <property type="molecule type" value="Genomic_DNA"/>
</dbReference>
<dbReference type="AlphaFoldDB" id="A0A223MW54"/>
<dbReference type="NCBIfam" id="TIGR00666">
    <property type="entry name" value="PBP4"/>
    <property type="match status" value="1"/>
</dbReference>
<sequence length="480" mass="53274">MLLLNRSAFLFILSFFFPLSTLAYTPLQTLPQGTRVGLFVHSLATEQVFQDTNNIQALFPPASTLKILTALAATLELGEQFRFTTQLTQHGDDIVIHFSGDPTLTSQDMKQLLSELKKQGISQIKGNLWLDNSAFSGYDRAVGSPWDILGVCYSAPSSAITLDGNCVQASIYTQPNGKTRVYVPEHYPIHVTSYARSVTKTEQESARCDLELRTSEQNHYQLDGCLAERTQPLPLKFAVQDPNLYATRMLYKQLKQVGIELLGEVKLGVKQDELSIEKGSLIATHQSIPLYPLLDMMLKESDNLIADSLTKTLGQHFFIQPGSFSNGTEAIKQILFSRTGINLAQAQLADGSGLSRNNRLSVQNMVDVLNYIWINNQTLKLIDIMPKAGESGTLQYRRSMRGQAIQGQLIAKSGSLYGTHNMAGFGLDKQGKPSTLFVQFITDYYPQDQGNNTSVTAPIAQFETLFFEDVVKFSQLSSNE</sequence>
<dbReference type="GO" id="GO:0006508">
    <property type="term" value="P:proteolysis"/>
    <property type="evidence" value="ECO:0007669"/>
    <property type="project" value="InterPro"/>
</dbReference>
<dbReference type="Gene3D" id="3.40.710.10">
    <property type="entry name" value="DD-peptidase/beta-lactamase superfamily"/>
    <property type="match status" value="2"/>
</dbReference>
<keyword evidence="3" id="KW-0121">Carboxypeptidase</keyword>
<evidence type="ECO:0000313" key="4">
    <source>
        <dbReference type="Proteomes" id="UP000215148"/>
    </source>
</evidence>
<keyword evidence="3" id="KW-0645">Protease</keyword>